<organism evidence="3 4">
    <name type="scientific">Muriicola marianensis</name>
    <dbReference type="NCBI Taxonomy" id="1324801"/>
    <lineage>
        <taxon>Bacteria</taxon>
        <taxon>Pseudomonadati</taxon>
        <taxon>Bacteroidota</taxon>
        <taxon>Flavobacteriia</taxon>
        <taxon>Flavobacteriales</taxon>
        <taxon>Flavobacteriaceae</taxon>
        <taxon>Muriicola</taxon>
    </lineage>
</organism>
<keyword evidence="1" id="KW-0812">Transmembrane</keyword>
<feature type="domain" description="CAAX prenyl protease 2/Lysostaphin resistance protein A-like" evidence="2">
    <location>
        <begin position="76"/>
        <end position="169"/>
    </location>
</feature>
<feature type="transmembrane region" description="Helical" evidence="1">
    <location>
        <begin position="104"/>
        <end position="124"/>
    </location>
</feature>
<protein>
    <recommendedName>
        <fullName evidence="2">CAAX prenyl protease 2/Lysostaphin resistance protein A-like domain-containing protein</fullName>
    </recommendedName>
</protein>
<gene>
    <name evidence="3" type="ORF">GCM10011361_01640</name>
</gene>
<evidence type="ECO:0000256" key="1">
    <source>
        <dbReference type="SAM" id="Phobius"/>
    </source>
</evidence>
<sequence length="181" mass="20656">MILKHLWSYSKSPKYDPYRAISTDLKIKVVLSAVGWNLLFGIGLAVVTEGVFHVLEVDMGKHRTVDMFSKYTLPQVFLMMVVLAPVIEEFLFRGPLIFFRRSSFFPWVFYLSCVIFGMVHLGNFEDSSNLLPWAPLLVAPQILMGFFLGFLRVKLGLVYAILMHACHNGVLFFLVSLTELT</sequence>
<dbReference type="Proteomes" id="UP000625780">
    <property type="component" value="Unassembled WGS sequence"/>
</dbReference>
<dbReference type="EMBL" id="BMFH01000001">
    <property type="protein sequence ID" value="GGD38198.1"/>
    <property type="molecule type" value="Genomic_DNA"/>
</dbReference>
<name>A0ABQ1QNP9_9FLAO</name>
<reference evidence="4" key="1">
    <citation type="journal article" date="2019" name="Int. J. Syst. Evol. Microbiol.">
        <title>The Global Catalogue of Microorganisms (GCM) 10K type strain sequencing project: providing services to taxonomists for standard genome sequencing and annotation.</title>
        <authorList>
            <consortium name="The Broad Institute Genomics Platform"/>
            <consortium name="The Broad Institute Genome Sequencing Center for Infectious Disease"/>
            <person name="Wu L."/>
            <person name="Ma J."/>
        </authorList>
    </citation>
    <scope>NUCLEOTIDE SEQUENCE [LARGE SCALE GENOMIC DNA]</scope>
    <source>
        <strain evidence="4">CGMCC 1.12606</strain>
    </source>
</reference>
<feature type="transmembrane region" description="Helical" evidence="1">
    <location>
        <begin position="72"/>
        <end position="92"/>
    </location>
</feature>
<feature type="transmembrane region" description="Helical" evidence="1">
    <location>
        <begin position="157"/>
        <end position="177"/>
    </location>
</feature>
<dbReference type="RefSeq" id="WP_188368811.1">
    <property type="nucleotide sequence ID" value="NZ_BMFH01000001.1"/>
</dbReference>
<evidence type="ECO:0000259" key="2">
    <source>
        <dbReference type="Pfam" id="PF02517"/>
    </source>
</evidence>
<proteinExistence type="predicted"/>
<keyword evidence="4" id="KW-1185">Reference proteome</keyword>
<evidence type="ECO:0000313" key="3">
    <source>
        <dbReference type="EMBL" id="GGD38198.1"/>
    </source>
</evidence>
<dbReference type="Pfam" id="PF02517">
    <property type="entry name" value="Rce1-like"/>
    <property type="match status" value="1"/>
</dbReference>
<dbReference type="InterPro" id="IPR003675">
    <property type="entry name" value="Rce1/LyrA-like_dom"/>
</dbReference>
<evidence type="ECO:0000313" key="4">
    <source>
        <dbReference type="Proteomes" id="UP000625780"/>
    </source>
</evidence>
<feature type="transmembrane region" description="Helical" evidence="1">
    <location>
        <begin position="29"/>
        <end position="52"/>
    </location>
</feature>
<accession>A0ABQ1QNP9</accession>
<keyword evidence="1" id="KW-1133">Transmembrane helix</keyword>
<keyword evidence="1" id="KW-0472">Membrane</keyword>
<comment type="caution">
    <text evidence="3">The sequence shown here is derived from an EMBL/GenBank/DDBJ whole genome shotgun (WGS) entry which is preliminary data.</text>
</comment>
<feature type="transmembrane region" description="Helical" evidence="1">
    <location>
        <begin position="130"/>
        <end position="150"/>
    </location>
</feature>